<dbReference type="PANTHER" id="PTHR11552:SF201">
    <property type="entry name" value="GLUCOSE-METHANOL-CHOLINE OXIDOREDUCTASE N-TERMINAL DOMAIN-CONTAINING PROTEIN"/>
    <property type="match status" value="1"/>
</dbReference>
<keyword evidence="4" id="KW-0732">Signal</keyword>
<keyword evidence="3" id="KW-0285">Flavoprotein</keyword>
<evidence type="ECO:0000313" key="9">
    <source>
        <dbReference type="EMBL" id="KAL0567531.1"/>
    </source>
</evidence>
<comment type="cofactor">
    <cofactor evidence="1">
        <name>FAD</name>
        <dbReference type="ChEBI" id="CHEBI:57692"/>
    </cofactor>
</comment>
<dbReference type="SUPFAM" id="SSF51905">
    <property type="entry name" value="FAD/NAD(P)-binding domain"/>
    <property type="match status" value="1"/>
</dbReference>
<gene>
    <name evidence="9" type="ORF">V5O48_014466</name>
</gene>
<name>A0ABR3EXB5_9AGAR</name>
<dbReference type="InterPro" id="IPR012132">
    <property type="entry name" value="GMC_OxRdtase"/>
</dbReference>
<evidence type="ECO:0000256" key="6">
    <source>
        <dbReference type="ARBA" id="ARBA00023002"/>
    </source>
</evidence>
<dbReference type="InterPro" id="IPR007867">
    <property type="entry name" value="GMC_OxRtase_C"/>
</dbReference>
<evidence type="ECO:0000256" key="7">
    <source>
        <dbReference type="ARBA" id="ARBA00023180"/>
    </source>
</evidence>
<dbReference type="SUPFAM" id="SSF54373">
    <property type="entry name" value="FAD-linked reductases, C-terminal domain"/>
    <property type="match status" value="1"/>
</dbReference>
<dbReference type="PROSITE" id="PS00624">
    <property type="entry name" value="GMC_OXRED_2"/>
    <property type="match status" value="1"/>
</dbReference>
<dbReference type="Gene3D" id="3.50.50.60">
    <property type="entry name" value="FAD/NAD(P)-binding domain"/>
    <property type="match status" value="1"/>
</dbReference>
<evidence type="ECO:0000256" key="3">
    <source>
        <dbReference type="ARBA" id="ARBA00022630"/>
    </source>
</evidence>
<dbReference type="InterPro" id="IPR036188">
    <property type="entry name" value="FAD/NAD-bd_sf"/>
</dbReference>
<keyword evidence="6" id="KW-0560">Oxidoreductase</keyword>
<keyword evidence="10" id="KW-1185">Reference proteome</keyword>
<dbReference type="InterPro" id="IPR000172">
    <property type="entry name" value="GMC_OxRdtase_N"/>
</dbReference>
<keyword evidence="5" id="KW-0274">FAD</keyword>
<evidence type="ECO:0000259" key="8">
    <source>
        <dbReference type="PROSITE" id="PS00624"/>
    </source>
</evidence>
<dbReference type="PANTHER" id="PTHR11552">
    <property type="entry name" value="GLUCOSE-METHANOL-CHOLINE GMC OXIDOREDUCTASE"/>
    <property type="match status" value="1"/>
</dbReference>
<evidence type="ECO:0000256" key="5">
    <source>
        <dbReference type="ARBA" id="ARBA00022827"/>
    </source>
</evidence>
<evidence type="ECO:0000313" key="10">
    <source>
        <dbReference type="Proteomes" id="UP001465976"/>
    </source>
</evidence>
<dbReference type="Proteomes" id="UP001465976">
    <property type="component" value="Unassembled WGS sequence"/>
</dbReference>
<dbReference type="Pfam" id="PF00732">
    <property type="entry name" value="GMC_oxred_N"/>
    <property type="match status" value="1"/>
</dbReference>
<dbReference type="EMBL" id="JBAHYK010001563">
    <property type="protein sequence ID" value="KAL0567531.1"/>
    <property type="molecule type" value="Genomic_DNA"/>
</dbReference>
<dbReference type="Gene3D" id="3.30.560.10">
    <property type="entry name" value="Glucose Oxidase, domain 3"/>
    <property type="match status" value="1"/>
</dbReference>
<feature type="domain" description="Glucose-methanol-choline oxidoreductase N-terminal" evidence="8">
    <location>
        <begin position="184"/>
        <end position="198"/>
    </location>
</feature>
<protein>
    <recommendedName>
        <fullName evidence="8">Glucose-methanol-choline oxidoreductase N-terminal domain-containing protein</fullName>
    </recommendedName>
</protein>
<comment type="caution">
    <text evidence="9">The sequence shown here is derived from an EMBL/GenBank/DDBJ whole genome shotgun (WGS) entry which is preliminary data.</text>
</comment>
<reference evidence="9 10" key="1">
    <citation type="submission" date="2024-02" db="EMBL/GenBank/DDBJ databases">
        <title>A draft genome for the cacao thread blight pathogen Marasmius crinis-equi.</title>
        <authorList>
            <person name="Cohen S.P."/>
            <person name="Baruah I.K."/>
            <person name="Amoako-Attah I."/>
            <person name="Bukari Y."/>
            <person name="Meinhardt L.W."/>
            <person name="Bailey B.A."/>
        </authorList>
    </citation>
    <scope>NUCLEOTIDE SEQUENCE [LARGE SCALE GENOMIC DNA]</scope>
    <source>
        <strain evidence="9 10">GH-76</strain>
    </source>
</reference>
<keyword evidence="7" id="KW-0325">Glycoprotein</keyword>
<comment type="similarity">
    <text evidence="2">Belongs to the GMC oxidoreductase family.</text>
</comment>
<dbReference type="PIRSF" id="PIRSF000137">
    <property type="entry name" value="Alcohol_oxidase"/>
    <property type="match status" value="1"/>
</dbReference>
<organism evidence="9 10">
    <name type="scientific">Marasmius crinis-equi</name>
    <dbReference type="NCBI Taxonomy" id="585013"/>
    <lineage>
        <taxon>Eukaryota</taxon>
        <taxon>Fungi</taxon>
        <taxon>Dikarya</taxon>
        <taxon>Basidiomycota</taxon>
        <taxon>Agaricomycotina</taxon>
        <taxon>Agaricomycetes</taxon>
        <taxon>Agaricomycetidae</taxon>
        <taxon>Agaricales</taxon>
        <taxon>Marasmiineae</taxon>
        <taxon>Marasmiaceae</taxon>
        <taxon>Marasmius</taxon>
    </lineage>
</organism>
<evidence type="ECO:0000256" key="4">
    <source>
        <dbReference type="ARBA" id="ARBA00022729"/>
    </source>
</evidence>
<sequence>MNFCNWSLPPAEDINDWERLGNKGWNWKTYENYHSKVATYVPLDVTSRPDVDLLKIWDLEKHSSGSGPLLITHPRSKFEIDRKAYEAYLEMGMPKARNPPKGAVLSLNSVDPKSHLRTYAATAYYEPVSTRPNLSVLPTAYAHRLDTTGEVDGDITATGVVFSYGGGKTVHVANARREVILSAGSLKSPQILELSGIGRKDVLSKIDVPVKVSLAGVGENVQEHFFLCATYELREDTKTETFDVLRDEKEVLRQVELLSKGEGVYTSGLTNIAYLPLSDVTPRADALYAQESQRIAEDVRDNVYPPGLIDQYTIQLERGRNKALHVEIADVPGFMALDKPPIPGKKYLSLAGFLNHTFSRGTIHSKTKDPFADPDMDPHYWEHEIDRLALIEVLKYARKIAQTSSLRDEIAVEYSPGPEIQSDEQLAEWAHKGLCSTFHTAGSCSMLPREKNGVVDTHLKVYGTKNIRVVDLSIVPLHFAAHTQATVYTIAEIASDIIKGEFQP</sequence>
<evidence type="ECO:0000256" key="2">
    <source>
        <dbReference type="ARBA" id="ARBA00010790"/>
    </source>
</evidence>
<dbReference type="Pfam" id="PF05199">
    <property type="entry name" value="GMC_oxred_C"/>
    <property type="match status" value="1"/>
</dbReference>
<proteinExistence type="inferred from homology"/>
<accession>A0ABR3EXB5</accession>
<evidence type="ECO:0000256" key="1">
    <source>
        <dbReference type="ARBA" id="ARBA00001974"/>
    </source>
</evidence>